<evidence type="ECO:0000313" key="4">
    <source>
        <dbReference type="Proteomes" id="UP000432516"/>
    </source>
</evidence>
<dbReference type="PROSITE" id="PS51257">
    <property type="entry name" value="PROKAR_LIPOPROTEIN"/>
    <property type="match status" value="1"/>
</dbReference>
<organism evidence="2 4">
    <name type="scientific">Parabacteroides distasonis</name>
    <dbReference type="NCBI Taxonomy" id="823"/>
    <lineage>
        <taxon>Bacteria</taxon>
        <taxon>Pseudomonadati</taxon>
        <taxon>Bacteroidota</taxon>
        <taxon>Bacteroidia</taxon>
        <taxon>Bacteroidales</taxon>
        <taxon>Tannerellaceae</taxon>
        <taxon>Parabacteroides</taxon>
    </lineage>
</organism>
<evidence type="ECO:0000313" key="5">
    <source>
        <dbReference type="Proteomes" id="UP000441609"/>
    </source>
</evidence>
<dbReference type="EMBL" id="WKNE01000001">
    <property type="protein sequence ID" value="MRZ53368.1"/>
    <property type="molecule type" value="Genomic_DNA"/>
</dbReference>
<evidence type="ECO:0000256" key="1">
    <source>
        <dbReference type="SAM" id="SignalP"/>
    </source>
</evidence>
<protein>
    <recommendedName>
        <fullName evidence="6">Lipoprotein</fullName>
    </recommendedName>
</protein>
<evidence type="ECO:0000313" key="2">
    <source>
        <dbReference type="EMBL" id="MRZ53368.1"/>
    </source>
</evidence>
<dbReference type="AlphaFoldDB" id="A0A3E4MP68"/>
<comment type="caution">
    <text evidence="2">The sequence shown here is derived from an EMBL/GenBank/DDBJ whole genome shotgun (WGS) entry which is preliminary data.</text>
</comment>
<dbReference type="EMBL" id="WKMO01000027">
    <property type="protein sequence ID" value="MSB75573.1"/>
    <property type="molecule type" value="Genomic_DNA"/>
</dbReference>
<gene>
    <name evidence="2" type="ORF">GKD68_01180</name>
    <name evidence="3" type="ORF">GKD70_20125</name>
</gene>
<keyword evidence="1" id="KW-0732">Signal</keyword>
<dbReference type="Proteomes" id="UP000441609">
    <property type="component" value="Unassembled WGS sequence"/>
</dbReference>
<reference evidence="4 5" key="1">
    <citation type="journal article" date="2019" name="Nat. Med.">
        <title>A library of human gut bacterial isolates paired with longitudinal multiomics data enables mechanistic microbiome research.</title>
        <authorList>
            <person name="Poyet M."/>
            <person name="Groussin M."/>
            <person name="Gibbons S.M."/>
            <person name="Avila-Pacheco J."/>
            <person name="Jiang X."/>
            <person name="Kearney S.M."/>
            <person name="Perrotta A.R."/>
            <person name="Berdy B."/>
            <person name="Zhao S."/>
            <person name="Lieberman T.D."/>
            <person name="Swanson P.K."/>
            <person name="Smith M."/>
            <person name="Roesemann S."/>
            <person name="Alexander J.E."/>
            <person name="Rich S.A."/>
            <person name="Livny J."/>
            <person name="Vlamakis H."/>
            <person name="Clish C."/>
            <person name="Bullock K."/>
            <person name="Deik A."/>
            <person name="Scott J."/>
            <person name="Pierce K.A."/>
            <person name="Xavier R.J."/>
            <person name="Alm E.J."/>
        </authorList>
    </citation>
    <scope>NUCLEOTIDE SEQUENCE [LARGE SCALE GENOMIC DNA]</scope>
    <source>
        <strain evidence="2 4">BIOML-A2</strain>
        <strain evidence="3 5">BIOML-A20</strain>
    </source>
</reference>
<dbReference type="RefSeq" id="WP_005856190.1">
    <property type="nucleotide sequence ID" value="NZ_BQOC01000001.1"/>
</dbReference>
<evidence type="ECO:0000313" key="3">
    <source>
        <dbReference type="EMBL" id="MSB75573.1"/>
    </source>
</evidence>
<evidence type="ECO:0008006" key="6">
    <source>
        <dbReference type="Google" id="ProtNLM"/>
    </source>
</evidence>
<sequence>MKKSFVSLLTIAAITFGMASCNSSKKQDAAEQKVEEEAAIAGEVSKGLLTAELKDEVTRFLKDMPDSELPYKVSTGEVTISVANTDFMLPVSKVSELNTQAQKARACGIYFADLNVLKAMKKPTTDIENVLVKLTTDLDIPFAIDIMKESAPANASKEELSKFMKNQENKLIDAMMENDKADVELELLGGMAVEYAIVYANPGLVVKGDAISAGLSENMEKRIGIIQQITADLAKYYPDLEQLGTTIAPLSGMVATINTARESKAKIEEMRANLLK</sequence>
<proteinExistence type="predicted"/>
<accession>A0A3E4MP68</accession>
<dbReference type="Proteomes" id="UP000432516">
    <property type="component" value="Unassembled WGS sequence"/>
</dbReference>
<name>A0A3E4MP68_PARDI</name>
<feature type="signal peptide" evidence="1">
    <location>
        <begin position="1"/>
        <end position="19"/>
    </location>
</feature>
<dbReference type="OrthoDB" id="1097484at2"/>
<feature type="chain" id="PRO_5039860715" description="Lipoprotein" evidence="1">
    <location>
        <begin position="20"/>
        <end position="276"/>
    </location>
</feature>